<feature type="domain" description="DDE-1" evidence="1">
    <location>
        <begin position="43"/>
        <end position="81"/>
    </location>
</feature>
<organism evidence="2 3">
    <name type="scientific">Phrynocephalus forsythii</name>
    <dbReference type="NCBI Taxonomy" id="171643"/>
    <lineage>
        <taxon>Eukaryota</taxon>
        <taxon>Metazoa</taxon>
        <taxon>Chordata</taxon>
        <taxon>Craniata</taxon>
        <taxon>Vertebrata</taxon>
        <taxon>Euteleostomi</taxon>
        <taxon>Lepidosauria</taxon>
        <taxon>Squamata</taxon>
        <taxon>Bifurcata</taxon>
        <taxon>Unidentata</taxon>
        <taxon>Episquamata</taxon>
        <taxon>Toxicofera</taxon>
        <taxon>Iguania</taxon>
        <taxon>Acrodonta</taxon>
        <taxon>Agamidae</taxon>
        <taxon>Agaminae</taxon>
        <taxon>Phrynocephalus</taxon>
    </lineage>
</organism>
<protein>
    <recommendedName>
        <fullName evidence="1">DDE-1 domain-containing protein</fullName>
    </recommendedName>
</protein>
<reference evidence="2" key="1">
    <citation type="journal article" date="2023" name="DNA Res.">
        <title>Chromosome-level genome assembly of Phrynocephalus forsythii using third-generation DNA sequencing and Hi-C analysis.</title>
        <authorList>
            <person name="Qi Y."/>
            <person name="Zhao W."/>
            <person name="Zhao Y."/>
            <person name="Niu C."/>
            <person name="Cao S."/>
            <person name="Zhang Y."/>
        </authorList>
    </citation>
    <scope>NUCLEOTIDE SEQUENCE</scope>
    <source>
        <tissue evidence="2">Muscle</tissue>
    </source>
</reference>
<sequence length="129" mass="15071">MTSNGYLPEQVFWKTGLFWKRMPKKTFIIKEETKMPGQKPMKGRLTLLFCANASGDLKVMPLLLYHSENPCAFKKHKDLKLWLSWLPRGQKYDMGSVVSDLHQRPLNEWYWWECIKEAGWPPGGKGISL</sequence>
<name>A0A9Q0Y7X2_9SAUR</name>
<dbReference type="InterPro" id="IPR004875">
    <property type="entry name" value="DDE_SF_endonuclease_dom"/>
</dbReference>
<evidence type="ECO:0000313" key="2">
    <source>
        <dbReference type="EMBL" id="KAJ7344636.1"/>
    </source>
</evidence>
<dbReference type="OrthoDB" id="125347at2759"/>
<keyword evidence="3" id="KW-1185">Reference proteome</keyword>
<evidence type="ECO:0000313" key="3">
    <source>
        <dbReference type="Proteomes" id="UP001142489"/>
    </source>
</evidence>
<dbReference type="EMBL" id="JAPFRF010000001">
    <property type="protein sequence ID" value="KAJ7344636.1"/>
    <property type="molecule type" value="Genomic_DNA"/>
</dbReference>
<comment type="caution">
    <text evidence="2">The sequence shown here is derived from an EMBL/GenBank/DDBJ whole genome shotgun (WGS) entry which is preliminary data.</text>
</comment>
<gene>
    <name evidence="2" type="ORF">JRQ81_000586</name>
</gene>
<dbReference type="GO" id="GO:0003676">
    <property type="term" value="F:nucleic acid binding"/>
    <property type="evidence" value="ECO:0007669"/>
    <property type="project" value="InterPro"/>
</dbReference>
<proteinExistence type="predicted"/>
<accession>A0A9Q0Y7X2</accession>
<dbReference type="Proteomes" id="UP001142489">
    <property type="component" value="Unassembled WGS sequence"/>
</dbReference>
<evidence type="ECO:0000259" key="1">
    <source>
        <dbReference type="Pfam" id="PF03184"/>
    </source>
</evidence>
<dbReference type="Pfam" id="PF03184">
    <property type="entry name" value="DDE_1"/>
    <property type="match status" value="1"/>
</dbReference>
<dbReference type="AlphaFoldDB" id="A0A9Q0Y7X2"/>